<dbReference type="AlphaFoldDB" id="A0A8D8SLR5"/>
<evidence type="ECO:0000313" key="1">
    <source>
        <dbReference type="EMBL" id="CAG6670162.1"/>
    </source>
</evidence>
<dbReference type="EMBL" id="HBUF01222772">
    <property type="protein sequence ID" value="CAG6670162.1"/>
    <property type="molecule type" value="Transcribed_RNA"/>
</dbReference>
<protein>
    <submittedName>
        <fullName evidence="1">Uncharacterized protein</fullName>
    </submittedName>
</protein>
<reference evidence="1" key="1">
    <citation type="submission" date="2021-05" db="EMBL/GenBank/DDBJ databases">
        <authorList>
            <person name="Alioto T."/>
            <person name="Alioto T."/>
            <person name="Gomez Garrido J."/>
        </authorList>
    </citation>
    <scope>NUCLEOTIDE SEQUENCE</scope>
</reference>
<accession>A0A8D8SLR5</accession>
<proteinExistence type="predicted"/>
<name>A0A8D8SLR5_9HEMI</name>
<dbReference type="EMBL" id="HBUF01222773">
    <property type="protein sequence ID" value="CAG6670164.1"/>
    <property type="molecule type" value="Transcribed_RNA"/>
</dbReference>
<organism evidence="1">
    <name type="scientific">Cacopsylla melanoneura</name>
    <dbReference type="NCBI Taxonomy" id="428564"/>
    <lineage>
        <taxon>Eukaryota</taxon>
        <taxon>Metazoa</taxon>
        <taxon>Ecdysozoa</taxon>
        <taxon>Arthropoda</taxon>
        <taxon>Hexapoda</taxon>
        <taxon>Insecta</taxon>
        <taxon>Pterygota</taxon>
        <taxon>Neoptera</taxon>
        <taxon>Paraneoptera</taxon>
        <taxon>Hemiptera</taxon>
        <taxon>Sternorrhyncha</taxon>
        <taxon>Psylloidea</taxon>
        <taxon>Psyllidae</taxon>
        <taxon>Psyllinae</taxon>
        <taxon>Cacopsylla</taxon>
    </lineage>
</organism>
<sequence length="143" mass="16093">MKSPRKKLRKSLLRLSKQVLVISPQEILSAEEIVETYLLTELFTAAMTKTKSLQAIIRSIRQAEENESVGHFERHSEVLIETTKTTATITGMKGKMSIMRSAMRMEEPMEKGTKESEDTRMQGRISVGPIVAVKWPATDTAVK</sequence>
<dbReference type="EMBL" id="HBUF01222771">
    <property type="protein sequence ID" value="CAG6670160.1"/>
    <property type="molecule type" value="Transcribed_RNA"/>
</dbReference>